<name>A0A5B0MEP2_PUCGR</name>
<protein>
    <submittedName>
        <fullName evidence="1">Uncharacterized protein</fullName>
    </submittedName>
</protein>
<dbReference type="EMBL" id="VSWC01000157">
    <property type="protein sequence ID" value="KAA1074454.1"/>
    <property type="molecule type" value="Genomic_DNA"/>
</dbReference>
<organism evidence="1 2">
    <name type="scientific">Puccinia graminis f. sp. tritici</name>
    <dbReference type="NCBI Taxonomy" id="56615"/>
    <lineage>
        <taxon>Eukaryota</taxon>
        <taxon>Fungi</taxon>
        <taxon>Dikarya</taxon>
        <taxon>Basidiomycota</taxon>
        <taxon>Pucciniomycotina</taxon>
        <taxon>Pucciniomycetes</taxon>
        <taxon>Pucciniales</taxon>
        <taxon>Pucciniaceae</taxon>
        <taxon>Puccinia</taxon>
    </lineage>
</organism>
<proteinExistence type="predicted"/>
<dbReference type="AlphaFoldDB" id="A0A5B0MEP2"/>
<accession>A0A5B0MEP2</accession>
<gene>
    <name evidence="1" type="ORF">PGT21_005866</name>
</gene>
<reference evidence="1 2" key="1">
    <citation type="submission" date="2019-05" db="EMBL/GenBank/DDBJ databases">
        <title>Emergence of the Ug99 lineage of the wheat stem rust pathogen through somatic hybridization.</title>
        <authorList>
            <person name="Li F."/>
            <person name="Upadhyaya N.M."/>
            <person name="Sperschneider J."/>
            <person name="Matny O."/>
            <person name="Nguyen-Phuc H."/>
            <person name="Mago R."/>
            <person name="Raley C."/>
            <person name="Miller M.E."/>
            <person name="Silverstein K.A.T."/>
            <person name="Henningsen E."/>
            <person name="Hirsch C.D."/>
            <person name="Visser B."/>
            <person name="Pretorius Z.A."/>
            <person name="Steffenson B.J."/>
            <person name="Schwessinger B."/>
            <person name="Dodds P.N."/>
            <person name="Figueroa M."/>
        </authorList>
    </citation>
    <scope>NUCLEOTIDE SEQUENCE [LARGE SCALE GENOMIC DNA]</scope>
    <source>
        <strain evidence="1">21-0</strain>
    </source>
</reference>
<evidence type="ECO:0000313" key="2">
    <source>
        <dbReference type="Proteomes" id="UP000324748"/>
    </source>
</evidence>
<keyword evidence="2" id="KW-1185">Reference proteome</keyword>
<evidence type="ECO:0000313" key="1">
    <source>
        <dbReference type="EMBL" id="KAA1074454.1"/>
    </source>
</evidence>
<comment type="caution">
    <text evidence="1">The sequence shown here is derived from an EMBL/GenBank/DDBJ whole genome shotgun (WGS) entry which is preliminary data.</text>
</comment>
<dbReference type="Proteomes" id="UP000324748">
    <property type="component" value="Unassembled WGS sequence"/>
</dbReference>
<sequence length="73" mass="8283">MSSCVKTARCSAERLSFNEAKQAFDQLGLNKISPNGLREDTFRCSRTLQVRTRLVDFCVYLEILGFLFGSELT</sequence>